<dbReference type="Gene3D" id="3.30.950.30">
    <property type="entry name" value="Schlafen, AAA domain"/>
    <property type="match status" value="1"/>
</dbReference>
<dbReference type="Pfam" id="PF13749">
    <property type="entry name" value="HATPase_c_4"/>
    <property type="match status" value="1"/>
</dbReference>
<evidence type="ECO:0000259" key="2">
    <source>
        <dbReference type="Pfam" id="PF04326"/>
    </source>
</evidence>
<dbReference type="InterPro" id="IPR038475">
    <property type="entry name" value="RecG_C_sf"/>
</dbReference>
<name>A0A4R0IB59_9ACTN</name>
<dbReference type="Pfam" id="PF04326">
    <property type="entry name" value="SLFN_AlbA_2"/>
    <property type="match status" value="1"/>
</dbReference>
<dbReference type="PANTHER" id="PTHR30595:SF6">
    <property type="entry name" value="SCHLAFEN ALBA-2 DOMAIN-CONTAINING PROTEIN"/>
    <property type="match status" value="1"/>
</dbReference>
<protein>
    <submittedName>
        <fullName evidence="3">ArsR family transcriptional regulator</fullName>
    </submittedName>
</protein>
<dbReference type="InterPro" id="IPR007421">
    <property type="entry name" value="Schlafen_AlbA_2_dom"/>
</dbReference>
<dbReference type="InterPro" id="IPR036390">
    <property type="entry name" value="WH_DNA-bd_sf"/>
</dbReference>
<dbReference type="EMBL" id="SJKA01000013">
    <property type="protein sequence ID" value="TCC26449.1"/>
    <property type="molecule type" value="Genomic_DNA"/>
</dbReference>
<dbReference type="InterPro" id="IPR038461">
    <property type="entry name" value="Schlafen_AlbA_2_dom_sf"/>
</dbReference>
<dbReference type="Gene3D" id="1.10.10.10">
    <property type="entry name" value="Winged helix-like DNA-binding domain superfamily/Winged helix DNA-binding domain"/>
    <property type="match status" value="1"/>
</dbReference>
<dbReference type="InterPro" id="IPR036388">
    <property type="entry name" value="WH-like_DNA-bd_sf"/>
</dbReference>
<gene>
    <name evidence="3" type="ORF">E0H50_30595</name>
</gene>
<dbReference type="Gene3D" id="3.30.565.60">
    <property type="match status" value="1"/>
</dbReference>
<feature type="region of interest" description="Disordered" evidence="1">
    <location>
        <begin position="526"/>
        <end position="562"/>
    </location>
</feature>
<dbReference type="PANTHER" id="PTHR30595">
    <property type="entry name" value="GLPR-RELATED TRANSCRIPTIONAL REPRESSOR"/>
    <property type="match status" value="1"/>
</dbReference>
<evidence type="ECO:0000313" key="4">
    <source>
        <dbReference type="Proteomes" id="UP000292695"/>
    </source>
</evidence>
<sequence>MGGLPKSARETLSGFSNTPGGGTLVLGLDETSGFDVIGLDDPAKMMSDLASMCREDVVPPLTPVIEVAEVDGRPILLADIPELPKTQKPCYVRALGKERGSFIRVGESDRRLTSEEVQQVVADRGQPRFDHEVVIEAGLDDLDRGAVDSFVTRVRRNNPRIFADEPVDVILRMTKVVGRGTDGAEHPTMAGLLGLGRYPQQFFPQLNVTFVHYPTPTGESTPAGVRFLDNVSLDGSIPSIAAETLSVIRRNMSRRALITGEGRRDMWEYPPEALREAVVNALVHRDLSPGSRGIQVQIEMYPDRLRIMNPGGLFGAVDIDRLGEEGRSSARNSLLMKLLEEVEVPDEDRTVCENRGSGIRAMLAALRHAGMGPPRFKDTTTAFEVLLPNHTLLDDETVAWLQLLGRDGLRDSQRTALALMRRGDVMDNARYRAATGITDSRVATFELQDLVARELVTQTGTRGGARYTLSEYATTAHVGGRRARPNRRRQILDLLALRDELSKTEISELLALNPKTAEHWLRTLKSEGSVEPTEPGRGSKHTRYRLSAKARQESLFTDGDDL</sequence>
<reference evidence="3 4" key="1">
    <citation type="submission" date="2019-02" db="EMBL/GenBank/DDBJ databases">
        <title>Kribbella capetownensis sp. nov. and Kribbella speibonae sp. nov., isolated from soil.</title>
        <authorList>
            <person name="Curtis S.M."/>
            <person name="Norton I."/>
            <person name="Everest G.J."/>
            <person name="Meyers P.R."/>
        </authorList>
    </citation>
    <scope>NUCLEOTIDE SEQUENCE [LARGE SCALE GENOMIC DNA]</scope>
    <source>
        <strain evidence="3 4">DSM 27082</strain>
    </source>
</reference>
<dbReference type="AlphaFoldDB" id="A0A4R0IB59"/>
<dbReference type="OrthoDB" id="9805115at2"/>
<evidence type="ECO:0000313" key="3">
    <source>
        <dbReference type="EMBL" id="TCC26449.1"/>
    </source>
</evidence>
<feature type="compositionally biased region" description="Basic residues" evidence="1">
    <location>
        <begin position="538"/>
        <end position="548"/>
    </location>
</feature>
<dbReference type="Proteomes" id="UP000292695">
    <property type="component" value="Unassembled WGS sequence"/>
</dbReference>
<comment type="caution">
    <text evidence="3">The sequence shown here is derived from an EMBL/GenBank/DDBJ whole genome shotgun (WGS) entry which is preliminary data.</text>
</comment>
<feature type="region of interest" description="Disordered" evidence="1">
    <location>
        <begin position="1"/>
        <end position="20"/>
    </location>
</feature>
<accession>A0A4R0IB59</accession>
<organism evidence="3 4">
    <name type="scientific">Kribbella sindirgiensis</name>
    <dbReference type="NCBI Taxonomy" id="1124744"/>
    <lineage>
        <taxon>Bacteria</taxon>
        <taxon>Bacillati</taxon>
        <taxon>Actinomycetota</taxon>
        <taxon>Actinomycetes</taxon>
        <taxon>Propionibacteriales</taxon>
        <taxon>Kribbellaceae</taxon>
        <taxon>Kribbella</taxon>
    </lineage>
</organism>
<keyword evidence="4" id="KW-1185">Reference proteome</keyword>
<proteinExistence type="predicted"/>
<feature type="domain" description="Schlafen AlbA-2" evidence="2">
    <location>
        <begin position="8"/>
        <end position="112"/>
    </location>
</feature>
<dbReference type="SUPFAM" id="SSF46785">
    <property type="entry name" value="Winged helix' DNA-binding domain"/>
    <property type="match status" value="1"/>
</dbReference>
<evidence type="ECO:0000256" key="1">
    <source>
        <dbReference type="SAM" id="MobiDB-lite"/>
    </source>
</evidence>